<dbReference type="RefSeq" id="WP_127796308.1">
    <property type="nucleotide sequence ID" value="NZ_ML136886.1"/>
</dbReference>
<keyword evidence="1" id="KW-1133">Transmembrane helix</keyword>
<comment type="caution">
    <text evidence="2">The sequence shown here is derived from an EMBL/GenBank/DDBJ whole genome shotgun (WGS) entry which is preliminary data.</text>
</comment>
<evidence type="ECO:0000313" key="3">
    <source>
        <dbReference type="Proteomes" id="UP000288291"/>
    </source>
</evidence>
<evidence type="ECO:0000313" key="2">
    <source>
        <dbReference type="EMBL" id="RVU70508.1"/>
    </source>
</evidence>
<feature type="transmembrane region" description="Helical" evidence="1">
    <location>
        <begin position="107"/>
        <end position="123"/>
    </location>
</feature>
<accession>A0A437SU90</accession>
<keyword evidence="3" id="KW-1185">Reference proteome</keyword>
<gene>
    <name evidence="2" type="ORF">EJK17_07400</name>
</gene>
<reference evidence="2 3" key="1">
    <citation type="submission" date="2018-12" db="EMBL/GenBank/DDBJ databases">
        <authorList>
            <person name="Meng J."/>
        </authorList>
    </citation>
    <scope>NUCLEOTIDE SEQUENCE [LARGE SCALE GENOMIC DNA]</scope>
    <source>
        <strain evidence="2 3">HT111-2</strain>
    </source>
</reference>
<dbReference type="EMBL" id="RXIA01000018">
    <property type="protein sequence ID" value="RVU70508.1"/>
    <property type="molecule type" value="Genomic_DNA"/>
</dbReference>
<evidence type="ECO:0000256" key="1">
    <source>
        <dbReference type="SAM" id="Phobius"/>
    </source>
</evidence>
<keyword evidence="1" id="KW-0472">Membrane</keyword>
<protein>
    <submittedName>
        <fullName evidence="2">Uncharacterized protein</fullName>
    </submittedName>
</protein>
<dbReference type="AlphaFoldDB" id="A0A437SU90"/>
<name>A0A437SU90_9LACO</name>
<keyword evidence="1" id="KW-0812">Transmembrane</keyword>
<sequence>MTPETKRFLRNRKLQAIVPWFGIAGLLVLMFSAFMSGFPLFLTEIGFVANLYYWTDEYNWIVQRILFNDDHIIDKKKEHLQKILLNVAIIGAIITTILLGYLRSQNFIFFSCALGIISGSYFTSRLLENFLWIIKITFTDFKKYYLLIADFTIVGTLILTILMLINKIAFIVALVVVGLLYVLEKDIISEMKKRNSKNEAGYDCIE</sequence>
<feature type="transmembrane region" description="Helical" evidence="1">
    <location>
        <begin position="20"/>
        <end position="42"/>
    </location>
</feature>
<proteinExistence type="predicted"/>
<dbReference type="Proteomes" id="UP000288291">
    <property type="component" value="Unassembled WGS sequence"/>
</dbReference>
<feature type="transmembrane region" description="Helical" evidence="1">
    <location>
        <begin position="168"/>
        <end position="184"/>
    </location>
</feature>
<feature type="transmembrane region" description="Helical" evidence="1">
    <location>
        <begin position="83"/>
        <end position="101"/>
    </location>
</feature>
<organism evidence="2 3">
    <name type="scientific">Lactobacillus xujianguonis</name>
    <dbReference type="NCBI Taxonomy" id="2495899"/>
    <lineage>
        <taxon>Bacteria</taxon>
        <taxon>Bacillati</taxon>
        <taxon>Bacillota</taxon>
        <taxon>Bacilli</taxon>
        <taxon>Lactobacillales</taxon>
        <taxon>Lactobacillaceae</taxon>
        <taxon>Lactobacillus</taxon>
    </lineage>
</organism>